<feature type="transmembrane region" description="Helical" evidence="7">
    <location>
        <begin position="20"/>
        <end position="40"/>
    </location>
</feature>
<dbReference type="Pfam" id="PF00528">
    <property type="entry name" value="BPD_transp_1"/>
    <property type="match status" value="1"/>
</dbReference>
<keyword evidence="3" id="KW-1003">Cell membrane</keyword>
<evidence type="ECO:0000313" key="9">
    <source>
        <dbReference type="EMBL" id="MBY6276284.1"/>
    </source>
</evidence>
<evidence type="ECO:0000256" key="7">
    <source>
        <dbReference type="RuleBase" id="RU363032"/>
    </source>
</evidence>
<feature type="domain" description="ABC transmembrane type-1" evidence="8">
    <location>
        <begin position="123"/>
        <end position="328"/>
    </location>
</feature>
<protein>
    <recommendedName>
        <fullName evidence="8">ABC transmembrane type-1 domain-containing protein</fullName>
    </recommendedName>
</protein>
<dbReference type="SUPFAM" id="SSF161098">
    <property type="entry name" value="MetI-like"/>
    <property type="match status" value="1"/>
</dbReference>
<evidence type="ECO:0000256" key="5">
    <source>
        <dbReference type="ARBA" id="ARBA00022989"/>
    </source>
</evidence>
<dbReference type="Proteomes" id="UP000732377">
    <property type="component" value="Unassembled WGS sequence"/>
</dbReference>
<reference evidence="9" key="1">
    <citation type="submission" date="2017-11" db="EMBL/GenBank/DDBJ databases">
        <title>Three new genomes from thermophilic consortium.</title>
        <authorList>
            <person name="Quaggio R."/>
            <person name="Amgarten D."/>
            <person name="Setubal J.C."/>
        </authorList>
    </citation>
    <scope>NUCLEOTIDE SEQUENCE</scope>
    <source>
        <strain evidence="9">ZCTH01-B2</strain>
    </source>
</reference>
<keyword evidence="4 7" id="KW-0812">Transmembrane</keyword>
<keyword evidence="6 7" id="KW-0472">Membrane</keyword>
<dbReference type="PROSITE" id="PS50928">
    <property type="entry name" value="ABC_TM1"/>
    <property type="match status" value="1"/>
</dbReference>
<dbReference type="GO" id="GO:0005886">
    <property type="term" value="C:plasma membrane"/>
    <property type="evidence" value="ECO:0007669"/>
    <property type="project" value="UniProtKB-SubCell"/>
</dbReference>
<dbReference type="PANTHER" id="PTHR43163:SF6">
    <property type="entry name" value="DIPEPTIDE TRANSPORT SYSTEM PERMEASE PROTEIN DPPB-RELATED"/>
    <property type="match status" value="1"/>
</dbReference>
<evidence type="ECO:0000259" key="8">
    <source>
        <dbReference type="PROSITE" id="PS50928"/>
    </source>
</evidence>
<gene>
    <name evidence="9" type="ORF">CWE10_08685</name>
</gene>
<dbReference type="AlphaFoldDB" id="A0A953I934"/>
<name>A0A953I934_SYMTR</name>
<proteinExistence type="inferred from homology"/>
<evidence type="ECO:0000256" key="1">
    <source>
        <dbReference type="ARBA" id="ARBA00004651"/>
    </source>
</evidence>
<evidence type="ECO:0000313" key="10">
    <source>
        <dbReference type="Proteomes" id="UP000732377"/>
    </source>
</evidence>
<dbReference type="CDD" id="cd06261">
    <property type="entry name" value="TM_PBP2"/>
    <property type="match status" value="1"/>
</dbReference>
<dbReference type="Gene3D" id="1.10.3720.10">
    <property type="entry name" value="MetI-like"/>
    <property type="match status" value="1"/>
</dbReference>
<feature type="transmembrane region" description="Helical" evidence="7">
    <location>
        <begin position="165"/>
        <end position="189"/>
    </location>
</feature>
<keyword evidence="2 7" id="KW-0813">Transport</keyword>
<feature type="transmembrane region" description="Helical" evidence="7">
    <location>
        <begin position="209"/>
        <end position="228"/>
    </location>
</feature>
<evidence type="ECO:0000256" key="6">
    <source>
        <dbReference type="ARBA" id="ARBA00023136"/>
    </source>
</evidence>
<organism evidence="9 10">
    <name type="scientific">Symbiobacterium thermophilum</name>
    <dbReference type="NCBI Taxonomy" id="2734"/>
    <lineage>
        <taxon>Bacteria</taxon>
        <taxon>Bacillati</taxon>
        <taxon>Bacillota</taxon>
        <taxon>Clostridia</taxon>
        <taxon>Eubacteriales</taxon>
        <taxon>Symbiobacteriaceae</taxon>
        <taxon>Symbiobacterium</taxon>
    </lineage>
</organism>
<keyword evidence="5 7" id="KW-1133">Transmembrane helix</keyword>
<accession>A0A953I934</accession>
<dbReference type="PANTHER" id="PTHR43163">
    <property type="entry name" value="DIPEPTIDE TRANSPORT SYSTEM PERMEASE PROTEIN DPPB-RELATED"/>
    <property type="match status" value="1"/>
</dbReference>
<feature type="transmembrane region" description="Helical" evidence="7">
    <location>
        <begin position="127"/>
        <end position="153"/>
    </location>
</feature>
<comment type="caution">
    <text evidence="9">The sequence shown here is derived from an EMBL/GenBank/DDBJ whole genome shotgun (WGS) entry which is preliminary data.</text>
</comment>
<sequence>MGKAGETEPMGLWSTVLRSWAVRVGLLALSAVIVVLVAMLPEGVEVTGEAAAPGTLGEVRTDATRKYRIEPLQDAGAQFSYTWSAAKYGAGVRNYLVGLFEGTLTVERWYGTAQSRLPLLPLLRDTWWLSFQLFAVALAAGIAAGLLLGGLVLGSRGARIFSVGLSILGVSIPDFLLILLGQMLTIWSYRNFGVRLWSVLGVQGGERGWVLPLLALSIIPMAYTARLISTALDEAMREDYIRTARAKGVPEVLVVLKHAMRNALPRALNGMPAMLNVTLSSQLVVEVLTNHYGIGSGLMRGLSYGQPAVVASIGLIFCTWFVVMDGLAVTLRALANPLLKGGGTV</sequence>
<dbReference type="InterPro" id="IPR035906">
    <property type="entry name" value="MetI-like_sf"/>
</dbReference>
<dbReference type="GO" id="GO:0055085">
    <property type="term" value="P:transmembrane transport"/>
    <property type="evidence" value="ECO:0007669"/>
    <property type="project" value="InterPro"/>
</dbReference>
<evidence type="ECO:0000256" key="4">
    <source>
        <dbReference type="ARBA" id="ARBA00022692"/>
    </source>
</evidence>
<dbReference type="EMBL" id="PIUK01000070">
    <property type="protein sequence ID" value="MBY6276284.1"/>
    <property type="molecule type" value="Genomic_DNA"/>
</dbReference>
<evidence type="ECO:0000256" key="3">
    <source>
        <dbReference type="ARBA" id="ARBA00022475"/>
    </source>
</evidence>
<evidence type="ECO:0000256" key="2">
    <source>
        <dbReference type="ARBA" id="ARBA00022448"/>
    </source>
</evidence>
<feature type="transmembrane region" description="Helical" evidence="7">
    <location>
        <begin position="308"/>
        <end position="331"/>
    </location>
</feature>
<comment type="subcellular location">
    <subcellularLocation>
        <location evidence="1 7">Cell membrane</location>
        <topology evidence="1 7">Multi-pass membrane protein</topology>
    </subcellularLocation>
</comment>
<comment type="similarity">
    <text evidence="7">Belongs to the binding-protein-dependent transport system permease family.</text>
</comment>
<dbReference type="InterPro" id="IPR000515">
    <property type="entry name" value="MetI-like"/>
</dbReference>